<feature type="transmembrane region" description="Helical" evidence="7">
    <location>
        <begin position="73"/>
        <end position="92"/>
    </location>
</feature>
<feature type="region of interest" description="Disordered" evidence="6">
    <location>
        <begin position="389"/>
        <end position="435"/>
    </location>
</feature>
<dbReference type="GO" id="GO:0005886">
    <property type="term" value="C:plasma membrane"/>
    <property type="evidence" value="ECO:0007669"/>
    <property type="project" value="UniProtKB-SubCell"/>
</dbReference>
<feature type="transmembrane region" description="Helical" evidence="7">
    <location>
        <begin position="12"/>
        <end position="34"/>
    </location>
</feature>
<evidence type="ECO:0000259" key="8">
    <source>
        <dbReference type="PROSITE" id="PS50850"/>
    </source>
</evidence>
<keyword evidence="5 7" id="KW-0472">Membrane</keyword>
<evidence type="ECO:0000256" key="1">
    <source>
        <dbReference type="ARBA" id="ARBA00004651"/>
    </source>
</evidence>
<sequence>MTAFRDARFRRLYVGDALSGFGDTALLLALGIWVKDLTGSNSAAGAVFLAMGLPVLFAPLAGRQIDRVRRKPLLMATNAIAGLAVLALLLVRTAEHTWIIYGVAIVHGCVATVLMAGRNALLKDLLPDSDLGSANAAFGTLFGFTRILAPLVGSGIYAAFGGHLLALIDALTFLVAITALATVRVVESPPERSGERFGTELLAGLRHIRSVPLLSQVTVVSAVAFGAVGFLEPIIFVVVEDGLHRPAAFFGVIVSVQGVGSIVAGFTGAWLLRRVGEARAIGGALIGLGVGCAALAVGATAVVLGGAVGIGLAVTWFSIGWNTLLQRHTPSRLLGRAFTTAGMLVTIPQTAAIGVAAALIVVVDHRLLLAVLSLVILLAGLRLLTHPKPAPDPVATDADPTPDRDAASDRDAAPAGGPAADRDAVPGGVAPGRRE</sequence>
<evidence type="ECO:0000256" key="5">
    <source>
        <dbReference type="ARBA" id="ARBA00023136"/>
    </source>
</evidence>
<feature type="transmembrane region" description="Helical" evidence="7">
    <location>
        <begin position="138"/>
        <end position="160"/>
    </location>
</feature>
<feature type="transmembrane region" description="Helical" evidence="7">
    <location>
        <begin position="98"/>
        <end position="117"/>
    </location>
</feature>
<accession>A0A246RU54</accession>
<reference evidence="9 10" key="1">
    <citation type="submission" date="2017-03" db="EMBL/GenBank/DDBJ databases">
        <title>Whole genome sequence of Micromonospora wenchangensis, isolated from mangrove soil.</title>
        <authorList>
            <person name="Yang H."/>
        </authorList>
    </citation>
    <scope>NUCLEOTIDE SEQUENCE [LARGE SCALE GENOMIC DNA]</scope>
    <source>
        <strain evidence="9 10">CCTCC AA 2012002</strain>
    </source>
</reference>
<dbReference type="Gene3D" id="1.20.1250.20">
    <property type="entry name" value="MFS general substrate transporter like domains"/>
    <property type="match status" value="1"/>
</dbReference>
<feature type="transmembrane region" description="Helical" evidence="7">
    <location>
        <begin position="337"/>
        <end position="361"/>
    </location>
</feature>
<feature type="transmembrane region" description="Helical" evidence="7">
    <location>
        <begin position="213"/>
        <end position="236"/>
    </location>
</feature>
<evidence type="ECO:0000256" key="7">
    <source>
        <dbReference type="SAM" id="Phobius"/>
    </source>
</evidence>
<dbReference type="OrthoDB" id="3460055at2"/>
<feature type="compositionally biased region" description="Basic and acidic residues" evidence="6">
    <location>
        <begin position="401"/>
        <end position="412"/>
    </location>
</feature>
<evidence type="ECO:0000313" key="10">
    <source>
        <dbReference type="Proteomes" id="UP000197174"/>
    </source>
</evidence>
<dbReference type="PROSITE" id="PS50850">
    <property type="entry name" value="MFS"/>
    <property type="match status" value="1"/>
</dbReference>
<dbReference type="CDD" id="cd06173">
    <property type="entry name" value="MFS_MefA_like"/>
    <property type="match status" value="1"/>
</dbReference>
<dbReference type="PANTHER" id="PTHR23513:SF6">
    <property type="entry name" value="MAJOR FACILITATOR SUPERFAMILY ASSOCIATED DOMAIN-CONTAINING PROTEIN"/>
    <property type="match status" value="1"/>
</dbReference>
<dbReference type="Proteomes" id="UP000197174">
    <property type="component" value="Unassembled WGS sequence"/>
</dbReference>
<dbReference type="GO" id="GO:0022857">
    <property type="term" value="F:transmembrane transporter activity"/>
    <property type="evidence" value="ECO:0007669"/>
    <property type="project" value="InterPro"/>
</dbReference>
<protein>
    <recommendedName>
        <fullName evidence="8">Major facilitator superfamily (MFS) profile domain-containing protein</fullName>
    </recommendedName>
</protein>
<keyword evidence="3 7" id="KW-0812">Transmembrane</keyword>
<name>A0A246RU54_9ACTN</name>
<evidence type="ECO:0000256" key="2">
    <source>
        <dbReference type="ARBA" id="ARBA00022475"/>
    </source>
</evidence>
<dbReference type="SUPFAM" id="SSF103473">
    <property type="entry name" value="MFS general substrate transporter"/>
    <property type="match status" value="1"/>
</dbReference>
<dbReference type="InterPro" id="IPR011701">
    <property type="entry name" value="MFS"/>
</dbReference>
<dbReference type="InterPro" id="IPR020846">
    <property type="entry name" value="MFS_dom"/>
</dbReference>
<dbReference type="InterPro" id="IPR022324">
    <property type="entry name" value="Bacilysin_exporter_BacE_put"/>
</dbReference>
<comment type="subcellular location">
    <subcellularLocation>
        <location evidence="1">Cell membrane</location>
        <topology evidence="1">Multi-pass membrane protein</topology>
    </subcellularLocation>
</comment>
<comment type="caution">
    <text evidence="9">The sequence shown here is derived from an EMBL/GenBank/DDBJ whole genome shotgun (WGS) entry which is preliminary data.</text>
</comment>
<keyword evidence="4 7" id="KW-1133">Transmembrane helix</keyword>
<dbReference type="AlphaFoldDB" id="A0A246RU54"/>
<keyword evidence="10" id="KW-1185">Reference proteome</keyword>
<dbReference type="EMBL" id="MZMV01000001">
    <property type="protein sequence ID" value="OWV13779.1"/>
    <property type="molecule type" value="Genomic_DNA"/>
</dbReference>
<gene>
    <name evidence="9" type="ORF">B5D80_01270</name>
</gene>
<dbReference type="RefSeq" id="WP_088641854.1">
    <property type="nucleotide sequence ID" value="NZ_MZMV01000001.1"/>
</dbReference>
<feature type="transmembrane region" description="Helical" evidence="7">
    <location>
        <begin position="367"/>
        <end position="384"/>
    </location>
</feature>
<keyword evidence="2" id="KW-1003">Cell membrane</keyword>
<feature type="transmembrane region" description="Helical" evidence="7">
    <location>
        <begin position="166"/>
        <end position="186"/>
    </location>
</feature>
<dbReference type="PANTHER" id="PTHR23513">
    <property type="entry name" value="INTEGRAL MEMBRANE EFFLUX PROTEIN-RELATED"/>
    <property type="match status" value="1"/>
</dbReference>
<dbReference type="PRINTS" id="PR01988">
    <property type="entry name" value="EXPORTERBACE"/>
</dbReference>
<feature type="transmembrane region" description="Helical" evidence="7">
    <location>
        <begin position="303"/>
        <end position="325"/>
    </location>
</feature>
<evidence type="ECO:0000313" key="9">
    <source>
        <dbReference type="EMBL" id="OWV13779.1"/>
    </source>
</evidence>
<feature type="transmembrane region" description="Helical" evidence="7">
    <location>
        <begin position="40"/>
        <end position="61"/>
    </location>
</feature>
<evidence type="ECO:0000256" key="6">
    <source>
        <dbReference type="SAM" id="MobiDB-lite"/>
    </source>
</evidence>
<evidence type="ECO:0000256" key="3">
    <source>
        <dbReference type="ARBA" id="ARBA00022692"/>
    </source>
</evidence>
<organism evidence="9 10">
    <name type="scientific">Micromonospora wenchangensis</name>
    <dbReference type="NCBI Taxonomy" id="1185415"/>
    <lineage>
        <taxon>Bacteria</taxon>
        <taxon>Bacillati</taxon>
        <taxon>Actinomycetota</taxon>
        <taxon>Actinomycetes</taxon>
        <taxon>Micromonosporales</taxon>
        <taxon>Micromonosporaceae</taxon>
        <taxon>Micromonospora</taxon>
    </lineage>
</organism>
<evidence type="ECO:0000256" key="4">
    <source>
        <dbReference type="ARBA" id="ARBA00022989"/>
    </source>
</evidence>
<dbReference type="Pfam" id="PF07690">
    <property type="entry name" value="MFS_1"/>
    <property type="match status" value="1"/>
</dbReference>
<dbReference type="InterPro" id="IPR036259">
    <property type="entry name" value="MFS_trans_sf"/>
</dbReference>
<feature type="transmembrane region" description="Helical" evidence="7">
    <location>
        <begin position="279"/>
        <end position="297"/>
    </location>
</feature>
<feature type="transmembrane region" description="Helical" evidence="7">
    <location>
        <begin position="248"/>
        <end position="272"/>
    </location>
</feature>
<feature type="domain" description="Major facilitator superfamily (MFS) profile" evidence="8">
    <location>
        <begin position="1"/>
        <end position="193"/>
    </location>
</feature>
<proteinExistence type="predicted"/>